<dbReference type="Pfam" id="PF12697">
    <property type="entry name" value="Abhydrolase_6"/>
    <property type="match status" value="1"/>
</dbReference>
<reference evidence="2" key="1">
    <citation type="submission" date="2023-06" db="EMBL/GenBank/DDBJ databases">
        <title>Genome-scale phylogeny and comparative genomics of the fungal order Sordariales.</title>
        <authorList>
            <consortium name="Lawrence Berkeley National Laboratory"/>
            <person name="Hensen N."/>
            <person name="Bonometti L."/>
            <person name="Westerberg I."/>
            <person name="Brannstrom I.O."/>
            <person name="Guillou S."/>
            <person name="Cros-Aarteil S."/>
            <person name="Calhoun S."/>
            <person name="Haridas S."/>
            <person name="Kuo A."/>
            <person name="Mondo S."/>
            <person name="Pangilinan J."/>
            <person name="Riley R."/>
            <person name="Labutti K."/>
            <person name="Andreopoulos B."/>
            <person name="Lipzen A."/>
            <person name="Chen C."/>
            <person name="Yanf M."/>
            <person name="Daum C."/>
            <person name="Ng V."/>
            <person name="Clum A."/>
            <person name="Steindorff A."/>
            <person name="Ohm R."/>
            <person name="Martin F."/>
            <person name="Silar P."/>
            <person name="Natvig D."/>
            <person name="Lalanne C."/>
            <person name="Gautier V."/>
            <person name="Ament-Velasquez S.L."/>
            <person name="Kruys A."/>
            <person name="Hutchinson M.I."/>
            <person name="Powell A.J."/>
            <person name="Barry K."/>
            <person name="Miller A.N."/>
            <person name="Grigoriev I.V."/>
            <person name="Debuchy R."/>
            <person name="Gladieux P."/>
            <person name="Thoren M.H."/>
            <person name="Johannesson H."/>
        </authorList>
    </citation>
    <scope>NUCLEOTIDE SEQUENCE</scope>
    <source>
        <strain evidence="2">CBS 606.72</strain>
    </source>
</reference>
<name>A0AA40C118_9PEZI</name>
<dbReference type="Gene3D" id="3.40.50.1820">
    <property type="entry name" value="alpha/beta hydrolase"/>
    <property type="match status" value="1"/>
</dbReference>
<dbReference type="InterPro" id="IPR029058">
    <property type="entry name" value="AB_hydrolase_fold"/>
</dbReference>
<evidence type="ECO:0000313" key="2">
    <source>
        <dbReference type="EMBL" id="KAK0621037.1"/>
    </source>
</evidence>
<sequence length="314" mass="34092">MESFTLALGNGATLTGLRKIPGPSPTTPKHRPLAVGLHGGSYSASYFDVDANHTAALACNALSVPFIAINRPGISGSTSLYPLPPNSSDPETHAVFLHEHILPALWTTFGISTGCNSLVLLCHSLGTPIAIMAASYFAASHPPGTRRPYPLAGIIFSGFGIQLIPDSGPKPDANTPPPEFLEFTAEVKNTIMMPSGTCDPSVYAYHQRLNAKFPFQEVADIHTVWLPRIRNEWAKDVKVPVMFGIAERDCYWKATKEHVNEMRALFEASPRVEGGVVKGAPHNLEMSYWAQGWYARCFGFGLECATSWGVESHL</sequence>
<protein>
    <recommendedName>
        <fullName evidence="1">AB hydrolase-1 domain-containing protein</fullName>
    </recommendedName>
</protein>
<gene>
    <name evidence="2" type="ORF">B0T14DRAFT_429954</name>
</gene>
<proteinExistence type="predicted"/>
<dbReference type="Proteomes" id="UP001175000">
    <property type="component" value="Unassembled WGS sequence"/>
</dbReference>
<organism evidence="2 3">
    <name type="scientific">Immersiella caudata</name>
    <dbReference type="NCBI Taxonomy" id="314043"/>
    <lineage>
        <taxon>Eukaryota</taxon>
        <taxon>Fungi</taxon>
        <taxon>Dikarya</taxon>
        <taxon>Ascomycota</taxon>
        <taxon>Pezizomycotina</taxon>
        <taxon>Sordariomycetes</taxon>
        <taxon>Sordariomycetidae</taxon>
        <taxon>Sordariales</taxon>
        <taxon>Lasiosphaeriaceae</taxon>
        <taxon>Immersiella</taxon>
    </lineage>
</organism>
<evidence type="ECO:0000313" key="3">
    <source>
        <dbReference type="Proteomes" id="UP001175000"/>
    </source>
</evidence>
<dbReference type="EMBL" id="JAULSU010000004">
    <property type="protein sequence ID" value="KAK0621037.1"/>
    <property type="molecule type" value="Genomic_DNA"/>
</dbReference>
<dbReference type="InterPro" id="IPR000073">
    <property type="entry name" value="AB_hydrolase_1"/>
</dbReference>
<accession>A0AA40C118</accession>
<feature type="domain" description="AB hydrolase-1" evidence="1">
    <location>
        <begin position="37"/>
        <end position="282"/>
    </location>
</feature>
<dbReference type="SUPFAM" id="SSF53474">
    <property type="entry name" value="alpha/beta-Hydrolases"/>
    <property type="match status" value="1"/>
</dbReference>
<comment type="caution">
    <text evidence="2">The sequence shown here is derived from an EMBL/GenBank/DDBJ whole genome shotgun (WGS) entry which is preliminary data.</text>
</comment>
<keyword evidence="3" id="KW-1185">Reference proteome</keyword>
<dbReference type="AlphaFoldDB" id="A0AA40C118"/>
<evidence type="ECO:0000259" key="1">
    <source>
        <dbReference type="Pfam" id="PF12697"/>
    </source>
</evidence>